<evidence type="ECO:0000256" key="1">
    <source>
        <dbReference type="ARBA" id="ARBA00023002"/>
    </source>
</evidence>
<keyword evidence="4" id="KW-1185">Reference proteome</keyword>
<dbReference type="GO" id="GO:0004665">
    <property type="term" value="F:prephenate dehydrogenase (NADP+) activity"/>
    <property type="evidence" value="ECO:0007669"/>
    <property type="project" value="InterPro"/>
</dbReference>
<gene>
    <name evidence="3" type="ORF">EHQ58_11265</name>
</gene>
<comment type="caution">
    <text evidence="3">The sequence shown here is derived from an EMBL/GenBank/DDBJ whole genome shotgun (WGS) entry which is preliminary data.</text>
</comment>
<dbReference type="Proteomes" id="UP000297693">
    <property type="component" value="Unassembled WGS sequence"/>
</dbReference>
<dbReference type="RefSeq" id="WP_135623992.1">
    <property type="nucleotide sequence ID" value="NZ_RQGD01000034.1"/>
</dbReference>
<evidence type="ECO:0000313" key="3">
    <source>
        <dbReference type="EMBL" id="TGL57973.1"/>
    </source>
</evidence>
<dbReference type="InterPro" id="IPR008927">
    <property type="entry name" value="6-PGluconate_DH-like_C_sf"/>
</dbReference>
<evidence type="ECO:0000259" key="2">
    <source>
        <dbReference type="PROSITE" id="PS51176"/>
    </source>
</evidence>
<dbReference type="Pfam" id="PF20463">
    <property type="entry name" value="PDH_C"/>
    <property type="match status" value="1"/>
</dbReference>
<dbReference type="GO" id="GO:0006571">
    <property type="term" value="P:tyrosine biosynthetic process"/>
    <property type="evidence" value="ECO:0007669"/>
    <property type="project" value="InterPro"/>
</dbReference>
<dbReference type="InterPro" id="IPR050812">
    <property type="entry name" value="Preph/Arog_dehydrog"/>
</dbReference>
<dbReference type="SUPFAM" id="SSF51735">
    <property type="entry name" value="NAD(P)-binding Rossmann-fold domains"/>
    <property type="match status" value="1"/>
</dbReference>
<reference evidence="3" key="1">
    <citation type="journal article" date="2019" name="PLoS Negl. Trop. Dis.">
        <title>Revisiting the worldwide diversity of Leptospira species in the environment.</title>
        <authorList>
            <person name="Vincent A.T."/>
            <person name="Schiettekatte O."/>
            <person name="Bourhy P."/>
            <person name="Veyrier F.J."/>
            <person name="Picardeau M."/>
        </authorList>
    </citation>
    <scope>NUCLEOTIDE SEQUENCE [LARGE SCALE GENOMIC DNA]</scope>
    <source>
        <strain evidence="3">201702476</strain>
    </source>
</reference>
<evidence type="ECO:0000313" key="4">
    <source>
        <dbReference type="Proteomes" id="UP000297693"/>
    </source>
</evidence>
<dbReference type="PROSITE" id="PS51176">
    <property type="entry name" value="PDH_ADH"/>
    <property type="match status" value="1"/>
</dbReference>
<feature type="domain" description="Prephenate/arogenate dehydrogenase" evidence="2">
    <location>
        <begin position="5"/>
        <end position="298"/>
    </location>
</feature>
<dbReference type="AlphaFoldDB" id="A0A4V3JQZ8"/>
<dbReference type="SUPFAM" id="SSF48179">
    <property type="entry name" value="6-phosphogluconate dehydrogenase C-terminal domain-like"/>
    <property type="match status" value="1"/>
</dbReference>
<proteinExistence type="predicted"/>
<keyword evidence="1" id="KW-0560">Oxidoreductase</keyword>
<dbReference type="InterPro" id="IPR036291">
    <property type="entry name" value="NAD(P)-bd_dom_sf"/>
</dbReference>
<dbReference type="PANTHER" id="PTHR21363:SF0">
    <property type="entry name" value="PREPHENATE DEHYDROGENASE [NADP(+)]"/>
    <property type="match status" value="1"/>
</dbReference>
<dbReference type="Gene3D" id="1.10.3660.10">
    <property type="entry name" value="6-phosphogluconate dehydrogenase C-terminal like domain"/>
    <property type="match status" value="1"/>
</dbReference>
<dbReference type="InterPro" id="IPR003099">
    <property type="entry name" value="Prephen_DH"/>
</dbReference>
<dbReference type="PANTHER" id="PTHR21363">
    <property type="entry name" value="PREPHENATE DEHYDROGENASE"/>
    <property type="match status" value="1"/>
</dbReference>
<dbReference type="Pfam" id="PF02153">
    <property type="entry name" value="PDH_N"/>
    <property type="match status" value="1"/>
</dbReference>
<dbReference type="EMBL" id="RQGD01000034">
    <property type="protein sequence ID" value="TGL57973.1"/>
    <property type="molecule type" value="Genomic_DNA"/>
</dbReference>
<protein>
    <submittedName>
        <fullName evidence="3">Prephenate dehydrogenase/arogenate dehydrogenase family protein</fullName>
    </submittedName>
</protein>
<dbReference type="InterPro" id="IPR046825">
    <property type="entry name" value="PDH_C"/>
</dbReference>
<dbReference type="FunFam" id="3.40.50.720:FF:000208">
    <property type="entry name" value="Prephenate dehydrogenase"/>
    <property type="match status" value="1"/>
</dbReference>
<name>A0A4V3JQZ8_9LEPT</name>
<dbReference type="GO" id="GO:0070403">
    <property type="term" value="F:NAD+ binding"/>
    <property type="evidence" value="ECO:0007669"/>
    <property type="project" value="InterPro"/>
</dbReference>
<dbReference type="InterPro" id="IPR046826">
    <property type="entry name" value="PDH_N"/>
</dbReference>
<dbReference type="Gene3D" id="3.40.50.720">
    <property type="entry name" value="NAD(P)-binding Rossmann-like Domain"/>
    <property type="match status" value="1"/>
</dbReference>
<dbReference type="GO" id="GO:0008977">
    <property type="term" value="F:prephenate dehydrogenase (NAD+) activity"/>
    <property type="evidence" value="ECO:0007669"/>
    <property type="project" value="InterPro"/>
</dbReference>
<dbReference type="OrthoDB" id="9802008at2"/>
<organism evidence="3 4">
    <name type="scientific">Leptospira ognonensis</name>
    <dbReference type="NCBI Taxonomy" id="2484945"/>
    <lineage>
        <taxon>Bacteria</taxon>
        <taxon>Pseudomonadati</taxon>
        <taxon>Spirochaetota</taxon>
        <taxon>Spirochaetia</taxon>
        <taxon>Leptospirales</taxon>
        <taxon>Leptospiraceae</taxon>
        <taxon>Leptospira</taxon>
    </lineage>
</organism>
<accession>A0A4V3JQZ8</accession>
<sequence>MNGNSKILIFGMGLMGGSLSLAIKKSFPGVTITGVVRSLKSKQEILKLELADYVYTESEFNKQLSWESFQFVIFSTPVQSVVDYISKLPQHSETVFTDLGSTKETIIAAVDTHFQGKHNYVSSHPMCGSEFSGPSAAREDLYQNKLCIVTRGKETSLEASDFVRNFWENIGSWTLEMEGVEHDETLAYLSHLPHIISTVLVQTAIKNDTVLKQVSKSEKPITGGGFRDMSRIAGSNFEMWFSIFAENQRNIYQSLIQYRDELDVMIGFFDPKRNIEREGIKLLWEKALIAKEEIQKLK</sequence>